<feature type="transmembrane region" description="Helical" evidence="7">
    <location>
        <begin position="249"/>
        <end position="272"/>
    </location>
</feature>
<keyword evidence="6 7" id="KW-0472">Membrane</keyword>
<dbReference type="PANTHER" id="PTHR43652">
    <property type="entry name" value="BASIC AMINO ACID ANTIPORTER YFCC-RELATED"/>
    <property type="match status" value="1"/>
</dbReference>
<protein>
    <recommendedName>
        <fullName evidence="8">RCK C-terminal domain-containing protein</fullName>
    </recommendedName>
</protein>
<dbReference type="GO" id="GO:0005886">
    <property type="term" value="C:plasma membrane"/>
    <property type="evidence" value="ECO:0007669"/>
    <property type="project" value="TreeGrafter"/>
</dbReference>
<sequence>MDFGLVDEESATELRSYQISFVVRSRCPSIGRTLHELGLPRMPEVQVLELWRAGQVVPEGLRTPLLHKDIVKVTATAASVARLRRAYDGLEPAVHRDLEILGARRRHRRLFEAVVAPKSQLAEAPLARQKERMLRLGAVILAVRRPGGTPKEAAGAGDVLLLEALPGCLEAAGDFTLVAPVEASKPPRAGKTQDRLRGLLCLLGFLAVILLNGGHLVPLATAVLVLDFLCCFSKVLGWKEAMRSVNGSVILTIAASFGISTALTQTGAASALANALLHVGLHYGPFGVLCMVYAGTALLTNIISNTATCVMMIPVASHVSHQLQATDCPCPFNEKTLLILVILASNSAFATPLGSPCNILVVDAGDYSFSDFLRFGGVLQLMMMVATCCLLYAYPCA</sequence>
<evidence type="ECO:0000259" key="8">
    <source>
        <dbReference type="PROSITE" id="PS51202"/>
    </source>
</evidence>
<evidence type="ECO:0000256" key="5">
    <source>
        <dbReference type="ARBA" id="ARBA00022989"/>
    </source>
</evidence>
<dbReference type="Gene3D" id="3.30.70.1450">
    <property type="entry name" value="Regulator of K+ conductance, C-terminal domain"/>
    <property type="match status" value="1"/>
</dbReference>
<dbReference type="PANTHER" id="PTHR43652:SF2">
    <property type="entry name" value="BASIC AMINO ACID ANTIPORTER YFCC-RELATED"/>
    <property type="match status" value="1"/>
</dbReference>
<dbReference type="InterPro" id="IPR051679">
    <property type="entry name" value="DASS-Related_Transporters"/>
</dbReference>
<evidence type="ECO:0000313" key="10">
    <source>
        <dbReference type="Proteomes" id="UP001178507"/>
    </source>
</evidence>
<dbReference type="GO" id="GO:0006813">
    <property type="term" value="P:potassium ion transport"/>
    <property type="evidence" value="ECO:0007669"/>
    <property type="project" value="InterPro"/>
</dbReference>
<dbReference type="GO" id="GO:0008324">
    <property type="term" value="F:monoatomic cation transmembrane transporter activity"/>
    <property type="evidence" value="ECO:0007669"/>
    <property type="project" value="InterPro"/>
</dbReference>
<evidence type="ECO:0000256" key="2">
    <source>
        <dbReference type="ARBA" id="ARBA00022448"/>
    </source>
</evidence>
<dbReference type="InterPro" id="IPR004680">
    <property type="entry name" value="Cit_transptr-like_dom"/>
</dbReference>
<dbReference type="Proteomes" id="UP001178507">
    <property type="component" value="Unassembled WGS sequence"/>
</dbReference>
<keyword evidence="10" id="KW-1185">Reference proteome</keyword>
<feature type="domain" description="RCK C-terminal" evidence="8">
    <location>
        <begin position="6"/>
        <end position="89"/>
    </location>
</feature>
<feature type="transmembrane region" description="Helical" evidence="7">
    <location>
        <begin position="337"/>
        <end position="355"/>
    </location>
</feature>
<name>A0AA36JBD8_9DINO</name>
<evidence type="ECO:0000256" key="1">
    <source>
        <dbReference type="ARBA" id="ARBA00004141"/>
    </source>
</evidence>
<keyword evidence="5 7" id="KW-1133">Transmembrane helix</keyword>
<evidence type="ECO:0000256" key="4">
    <source>
        <dbReference type="ARBA" id="ARBA00022737"/>
    </source>
</evidence>
<dbReference type="InterPro" id="IPR036721">
    <property type="entry name" value="RCK_C_sf"/>
</dbReference>
<feature type="transmembrane region" description="Helical" evidence="7">
    <location>
        <begin position="375"/>
        <end position="394"/>
    </location>
</feature>
<dbReference type="PROSITE" id="PS51202">
    <property type="entry name" value="RCK_C"/>
    <property type="match status" value="1"/>
</dbReference>
<organism evidence="9 10">
    <name type="scientific">Effrenium voratum</name>
    <dbReference type="NCBI Taxonomy" id="2562239"/>
    <lineage>
        <taxon>Eukaryota</taxon>
        <taxon>Sar</taxon>
        <taxon>Alveolata</taxon>
        <taxon>Dinophyceae</taxon>
        <taxon>Suessiales</taxon>
        <taxon>Symbiodiniaceae</taxon>
        <taxon>Effrenium</taxon>
    </lineage>
</organism>
<comment type="subcellular location">
    <subcellularLocation>
        <location evidence="1">Membrane</location>
        <topology evidence="1">Multi-pass membrane protein</topology>
    </subcellularLocation>
</comment>
<keyword evidence="3 7" id="KW-0812">Transmembrane</keyword>
<comment type="caution">
    <text evidence="9">The sequence shown here is derived from an EMBL/GenBank/DDBJ whole genome shotgun (WGS) entry which is preliminary data.</text>
</comment>
<dbReference type="SUPFAM" id="SSF116726">
    <property type="entry name" value="TrkA C-terminal domain-like"/>
    <property type="match status" value="1"/>
</dbReference>
<keyword evidence="4" id="KW-0677">Repeat</keyword>
<keyword evidence="2" id="KW-0813">Transport</keyword>
<feature type="transmembrane region" description="Helical" evidence="7">
    <location>
        <begin position="292"/>
        <end position="316"/>
    </location>
</feature>
<dbReference type="Pfam" id="PF03600">
    <property type="entry name" value="CitMHS"/>
    <property type="match status" value="1"/>
</dbReference>
<evidence type="ECO:0000256" key="7">
    <source>
        <dbReference type="SAM" id="Phobius"/>
    </source>
</evidence>
<evidence type="ECO:0000256" key="6">
    <source>
        <dbReference type="ARBA" id="ARBA00023136"/>
    </source>
</evidence>
<evidence type="ECO:0000313" key="9">
    <source>
        <dbReference type="EMBL" id="CAJ1403097.1"/>
    </source>
</evidence>
<accession>A0AA36JBD8</accession>
<proteinExistence type="predicted"/>
<dbReference type="AlphaFoldDB" id="A0AA36JBD8"/>
<dbReference type="InterPro" id="IPR006037">
    <property type="entry name" value="RCK_C"/>
</dbReference>
<evidence type="ECO:0000256" key="3">
    <source>
        <dbReference type="ARBA" id="ARBA00022692"/>
    </source>
</evidence>
<gene>
    <name evidence="9" type="ORF">EVOR1521_LOCUS25841</name>
</gene>
<dbReference type="EMBL" id="CAUJNA010003480">
    <property type="protein sequence ID" value="CAJ1403097.1"/>
    <property type="molecule type" value="Genomic_DNA"/>
</dbReference>
<reference evidence="9" key="1">
    <citation type="submission" date="2023-08" db="EMBL/GenBank/DDBJ databases">
        <authorList>
            <person name="Chen Y."/>
            <person name="Shah S."/>
            <person name="Dougan E. K."/>
            <person name="Thang M."/>
            <person name="Chan C."/>
        </authorList>
    </citation>
    <scope>NUCLEOTIDE SEQUENCE</scope>
</reference>